<dbReference type="InterPro" id="IPR044294">
    <property type="entry name" value="Lipase-like"/>
</dbReference>
<evidence type="ECO:0000313" key="6">
    <source>
        <dbReference type="Proteomes" id="UP001642406"/>
    </source>
</evidence>
<feature type="compositionally biased region" description="Basic and acidic residues" evidence="3">
    <location>
        <begin position="369"/>
        <end position="387"/>
    </location>
</feature>
<dbReference type="Pfam" id="PF05057">
    <property type="entry name" value="DUF676"/>
    <property type="match status" value="3"/>
</dbReference>
<dbReference type="InterPro" id="IPR029058">
    <property type="entry name" value="AB_hydrolase_fold"/>
</dbReference>
<dbReference type="PANTHER" id="PTHR12482">
    <property type="entry name" value="LIPASE ROG1-RELATED-RELATED"/>
    <property type="match status" value="1"/>
</dbReference>
<feature type="region of interest" description="Disordered" evidence="3">
    <location>
        <begin position="368"/>
        <end position="406"/>
    </location>
</feature>
<dbReference type="Gene3D" id="3.40.50.1820">
    <property type="entry name" value="alpha/beta hydrolase"/>
    <property type="match status" value="1"/>
</dbReference>
<feature type="compositionally biased region" description="Basic and acidic residues" evidence="3">
    <location>
        <begin position="200"/>
        <end position="212"/>
    </location>
</feature>
<evidence type="ECO:0000259" key="4">
    <source>
        <dbReference type="Pfam" id="PF05057"/>
    </source>
</evidence>
<feature type="compositionally biased region" description="Gly residues" evidence="3">
    <location>
        <begin position="171"/>
        <end position="189"/>
    </location>
</feature>
<sequence>MLFLHQIGSVKIGDIVRYTVTYTPAHDRILPAPEYLYLKVRNTSNSALRAAFVHGPYTLYVDAYPAHFNPNEKFAHPRKYGVPEFEPMLKAGGTWTCRLLVPEHVRHDAGAGHAGHDAEPASVSWIINISSQVIFSTSAAVHFEVLLARDPKALDNGGGITAGIPAILGGGSSGDGSSGSGGKGGGLGQGQFLQPGKVSDYQRGRDGRHPDQPKGVFSRAIRMRLEDTAALWNKPELPGRNKPPSAVRIRGNGDHEGITIEAGGLTLIKKGQPQHQQQQTQKTEQNQQQETQEQQQNELQKSLEKSNASEAQAKQQARDTISAPKRNEAKKVHLVILTHGLHSNLGGDMLYIKESIDVAVQQAKVDRKKRLEKEREKKAEARKKAGITEEEAEAADEEEEEDDDEEVIVRGYSGNATRTERGIKYLGKRLARYVLSMTYPDQPFLPSSKAVAEKTAVALHGGNPANVGSGNAQPSHKNSTIRNEPTESLRQYKYTKISFIAHSLGGPVQTYAVAYIQKHSPKFFDLIEPINFIAMASPFLGLNHENPLYVKFALDFGLVGRTGQDLGLTWRAPTIARSGWSSLVGNLSDNAHKKVLGEPQPESKPLLRILPTGPAHTALKKFRNRTVYSNVVNDGIVPLRTSCLLFLDWQGLDRVEKARREAGLVETVVGFGWAELVGNNATTPRVEKEKWDQIKDESDDDNDEDADGAAGADNKSSGSITPNPEGHRKHDVPQPSTNATQDDDRQSLRAVPVSSSFDHGERSQLASPDLPSPDDAGKLTTASTNNSNPFSNFFSNLFKSNNNEDPTNSPGTATPGPAASPQPKSPTQGHPNKPTKQSKIYQRSQTLRSSDWPTTPGVGSTTSSKSRVTTGQELGDDASSSGVSAGMSAPPRTSFFESATDIINPKLPSVEFLIDPAKRPRAIFHDRIYHPSDIPPPPLKRRATGNLALRRLSFQQRSKTSLSNGGGGGGGSNASSPYQERAPSLPSASSLSTTGVGSGPQHQDSTLSAQDYDDPANTNPDREPDEVVDTSSIKVEEKIARAYHRGLSWRKVLVKLEPDAHNNMIVRRMFANAFGWPVVKHMVDAHFSDSAAARMRDEDEDNNERALPLHEAPDEHGAETRTQEKDKEGGSSKNAEALEANDQATDLPRNPSFNGTGAGRSSQLASRPKLGPSSSFRSDNGNQDTVAWTERDWNDSGDESDGVGGNSGGADEEEQPVSPKSPLPSSAEGVSVTATGGTTTGPQSPLKSPLSTSPADIMPEVSLAVGSPKN</sequence>
<feature type="compositionally biased region" description="Polar residues" evidence="3">
    <location>
        <begin position="1000"/>
        <end position="1009"/>
    </location>
</feature>
<dbReference type="InterPro" id="IPR007751">
    <property type="entry name" value="DUF676_lipase-like"/>
</dbReference>
<feature type="compositionally biased region" description="Polar residues" evidence="3">
    <location>
        <begin position="466"/>
        <end position="481"/>
    </location>
</feature>
<feature type="region of interest" description="Disordered" evidence="3">
    <location>
        <begin position="1094"/>
        <end position="1270"/>
    </location>
</feature>
<feature type="compositionally biased region" description="Basic and acidic residues" evidence="3">
    <location>
        <begin position="685"/>
        <end position="696"/>
    </location>
</feature>
<feature type="region of interest" description="Disordered" evidence="3">
    <location>
        <begin position="270"/>
        <end position="325"/>
    </location>
</feature>
<name>A0ABP0C810_9PEZI</name>
<proteinExistence type="inferred from homology"/>
<evidence type="ECO:0000313" key="5">
    <source>
        <dbReference type="EMBL" id="CAK7228147.1"/>
    </source>
</evidence>
<dbReference type="Proteomes" id="UP001642406">
    <property type="component" value="Unassembled WGS sequence"/>
</dbReference>
<evidence type="ECO:0000256" key="1">
    <source>
        <dbReference type="ARBA" id="ARBA00007920"/>
    </source>
</evidence>
<keyword evidence="2" id="KW-0442">Lipid degradation</keyword>
<feature type="domain" description="DUF676" evidence="4">
    <location>
        <begin position="329"/>
        <end position="388"/>
    </location>
</feature>
<feature type="region of interest" description="Disordered" evidence="3">
    <location>
        <begin position="171"/>
        <end position="219"/>
    </location>
</feature>
<feature type="domain" description="DUF676" evidence="4">
    <location>
        <begin position="487"/>
        <end position="641"/>
    </location>
</feature>
<feature type="compositionally biased region" description="Low complexity" evidence="3">
    <location>
        <begin position="853"/>
        <end position="866"/>
    </location>
</feature>
<comment type="caution">
    <text evidence="5">The sequence shown here is derived from an EMBL/GenBank/DDBJ whole genome shotgun (WGS) entry which is preliminary data.</text>
</comment>
<gene>
    <name evidence="5" type="ORF">SBRCBS47491_006805</name>
</gene>
<evidence type="ECO:0000256" key="2">
    <source>
        <dbReference type="ARBA" id="ARBA00022963"/>
    </source>
</evidence>
<accession>A0ABP0C810</accession>
<dbReference type="SUPFAM" id="SSF53474">
    <property type="entry name" value="alpha/beta-Hydrolases"/>
    <property type="match status" value="1"/>
</dbReference>
<feature type="compositionally biased region" description="Low complexity" evidence="3">
    <location>
        <begin position="273"/>
        <end position="300"/>
    </location>
</feature>
<feature type="compositionally biased region" description="Low complexity" evidence="3">
    <location>
        <begin position="877"/>
        <end position="889"/>
    </location>
</feature>
<feature type="region of interest" description="Disordered" evidence="3">
    <location>
        <begin position="234"/>
        <end position="257"/>
    </location>
</feature>
<feature type="compositionally biased region" description="Basic and acidic residues" evidence="3">
    <location>
        <begin position="1103"/>
        <end position="1130"/>
    </location>
</feature>
<feature type="region of interest" description="Disordered" evidence="3">
    <location>
        <begin position="684"/>
        <end position="892"/>
    </location>
</feature>
<feature type="region of interest" description="Disordered" evidence="3">
    <location>
        <begin position="955"/>
        <end position="1032"/>
    </location>
</feature>
<dbReference type="PANTHER" id="PTHR12482:SF62">
    <property type="entry name" value="LIPASE ROG1-RELATED"/>
    <property type="match status" value="1"/>
</dbReference>
<feature type="region of interest" description="Disordered" evidence="3">
    <location>
        <begin position="462"/>
        <end position="481"/>
    </location>
</feature>
<feature type="compositionally biased region" description="Acidic residues" evidence="3">
    <location>
        <begin position="388"/>
        <end position="406"/>
    </location>
</feature>
<feature type="compositionally biased region" description="Low complexity" evidence="3">
    <location>
        <begin position="785"/>
        <end position="817"/>
    </location>
</feature>
<feature type="domain" description="DUF676" evidence="4">
    <location>
        <begin position="399"/>
        <end position="439"/>
    </location>
</feature>
<feature type="compositionally biased region" description="Low complexity" evidence="3">
    <location>
        <begin position="708"/>
        <end position="719"/>
    </location>
</feature>
<feature type="compositionally biased region" description="Polar residues" evidence="3">
    <location>
        <begin position="1151"/>
        <end position="1165"/>
    </location>
</feature>
<feature type="compositionally biased region" description="Polar residues" evidence="3">
    <location>
        <begin position="825"/>
        <end position="852"/>
    </location>
</feature>
<feature type="compositionally biased region" description="Polar residues" evidence="3">
    <location>
        <begin position="1242"/>
        <end position="1254"/>
    </location>
</feature>
<dbReference type="EMBL" id="CAWUHC010000070">
    <property type="protein sequence ID" value="CAK7228147.1"/>
    <property type="molecule type" value="Genomic_DNA"/>
</dbReference>
<reference evidence="5 6" key="1">
    <citation type="submission" date="2024-01" db="EMBL/GenBank/DDBJ databases">
        <authorList>
            <person name="Allen C."/>
            <person name="Tagirdzhanova G."/>
        </authorList>
    </citation>
    <scope>NUCLEOTIDE SEQUENCE [LARGE SCALE GENOMIC DNA]</scope>
</reference>
<organism evidence="5 6">
    <name type="scientific">Sporothrix bragantina</name>
    <dbReference type="NCBI Taxonomy" id="671064"/>
    <lineage>
        <taxon>Eukaryota</taxon>
        <taxon>Fungi</taxon>
        <taxon>Dikarya</taxon>
        <taxon>Ascomycota</taxon>
        <taxon>Pezizomycotina</taxon>
        <taxon>Sordariomycetes</taxon>
        <taxon>Sordariomycetidae</taxon>
        <taxon>Ophiostomatales</taxon>
        <taxon>Ophiostomataceae</taxon>
        <taxon>Sporothrix</taxon>
    </lineage>
</organism>
<protein>
    <recommendedName>
        <fullName evidence="4">DUF676 domain-containing protein</fullName>
    </recommendedName>
</protein>
<feature type="compositionally biased region" description="Polar residues" evidence="3">
    <location>
        <begin position="305"/>
        <end position="319"/>
    </location>
</feature>
<feature type="compositionally biased region" description="Polar residues" evidence="3">
    <location>
        <begin position="1172"/>
        <end position="1186"/>
    </location>
</feature>
<keyword evidence="6" id="KW-1185">Reference proteome</keyword>
<feature type="compositionally biased region" description="Acidic residues" evidence="3">
    <location>
        <begin position="697"/>
        <end position="707"/>
    </location>
</feature>
<comment type="similarity">
    <text evidence="1">Belongs to the putative lipase ROG1 family.</text>
</comment>
<evidence type="ECO:0000256" key="3">
    <source>
        <dbReference type="SAM" id="MobiDB-lite"/>
    </source>
</evidence>
<feature type="compositionally biased region" description="Low complexity" evidence="3">
    <location>
        <begin position="982"/>
        <end position="994"/>
    </location>
</feature>
<keyword evidence="2" id="KW-0443">Lipid metabolism</keyword>